<dbReference type="NCBIfam" id="NF004843">
    <property type="entry name" value="PRK06194.1"/>
    <property type="match status" value="1"/>
</dbReference>
<feature type="compositionally biased region" description="Basic and acidic residues" evidence="3">
    <location>
        <begin position="201"/>
        <end position="222"/>
    </location>
</feature>
<dbReference type="Pfam" id="PF00106">
    <property type="entry name" value="adh_short"/>
    <property type="match status" value="1"/>
</dbReference>
<dbReference type="PRINTS" id="PR00080">
    <property type="entry name" value="SDRFAMILY"/>
</dbReference>
<dbReference type="PRINTS" id="PR00081">
    <property type="entry name" value="GDHRDH"/>
</dbReference>
<dbReference type="PANTHER" id="PTHR24322:SF736">
    <property type="entry name" value="RETINOL DEHYDROGENASE 10"/>
    <property type="match status" value="1"/>
</dbReference>
<dbReference type="AlphaFoldDB" id="A0A382MVH5"/>
<dbReference type="InterPro" id="IPR036291">
    <property type="entry name" value="NAD(P)-bd_dom_sf"/>
</dbReference>
<evidence type="ECO:0000256" key="3">
    <source>
        <dbReference type="SAM" id="MobiDB-lite"/>
    </source>
</evidence>
<sequence length="276" mass="30461">MKSFKGKVAVVTGAASGIGRALAVYCAQKEMKIVLADIEQSALIQTESDLVSEGADVIAVLTDVSKSNEVETLAQKTLESFGSIHLLFNNAGVAAGSTIWESTLADWKWVVDVNMWGVIHGLHVFVPIMLDQNTECHIVNTASVVGLLNNFTSSSYQVTKHAVVAISEQLYHSLAEINAKVKTSVLCPGWVRTHILNSKRNHPDQIQDKSSHKRQTDNHFAQEDLESGVSPEIVAEHAFHAIREDKFYVFVNADEYKSLIRMRMENILEESNPSLT</sequence>
<dbReference type="EMBL" id="UINC01096270">
    <property type="protein sequence ID" value="SVC53023.1"/>
    <property type="molecule type" value="Genomic_DNA"/>
</dbReference>
<evidence type="ECO:0000256" key="1">
    <source>
        <dbReference type="ARBA" id="ARBA00006484"/>
    </source>
</evidence>
<organism evidence="4">
    <name type="scientific">marine metagenome</name>
    <dbReference type="NCBI Taxonomy" id="408172"/>
    <lineage>
        <taxon>unclassified sequences</taxon>
        <taxon>metagenomes</taxon>
        <taxon>ecological metagenomes</taxon>
    </lineage>
</organism>
<evidence type="ECO:0000313" key="4">
    <source>
        <dbReference type="EMBL" id="SVC53023.1"/>
    </source>
</evidence>
<dbReference type="CDD" id="cd05233">
    <property type="entry name" value="SDR_c"/>
    <property type="match status" value="1"/>
</dbReference>
<gene>
    <name evidence="4" type="ORF">METZ01_LOCUS305877</name>
</gene>
<dbReference type="Gene3D" id="3.40.50.720">
    <property type="entry name" value="NAD(P)-binding Rossmann-like Domain"/>
    <property type="match status" value="1"/>
</dbReference>
<protein>
    <recommendedName>
        <fullName evidence="5">3-oxoacyl-ACP reductase</fullName>
    </recommendedName>
</protein>
<keyword evidence="2" id="KW-0560">Oxidoreductase</keyword>
<dbReference type="InterPro" id="IPR002347">
    <property type="entry name" value="SDR_fam"/>
</dbReference>
<evidence type="ECO:0000256" key="2">
    <source>
        <dbReference type="ARBA" id="ARBA00023002"/>
    </source>
</evidence>
<reference evidence="4" key="1">
    <citation type="submission" date="2018-05" db="EMBL/GenBank/DDBJ databases">
        <authorList>
            <person name="Lanie J.A."/>
            <person name="Ng W.-L."/>
            <person name="Kazmierczak K.M."/>
            <person name="Andrzejewski T.M."/>
            <person name="Davidsen T.M."/>
            <person name="Wayne K.J."/>
            <person name="Tettelin H."/>
            <person name="Glass J.I."/>
            <person name="Rusch D."/>
            <person name="Podicherti R."/>
            <person name="Tsui H.-C.T."/>
            <person name="Winkler M.E."/>
        </authorList>
    </citation>
    <scope>NUCLEOTIDE SEQUENCE</scope>
</reference>
<dbReference type="SUPFAM" id="SSF51735">
    <property type="entry name" value="NAD(P)-binding Rossmann-fold domains"/>
    <property type="match status" value="1"/>
</dbReference>
<accession>A0A382MVH5</accession>
<proteinExistence type="inferred from homology"/>
<dbReference type="GO" id="GO:0016616">
    <property type="term" value="F:oxidoreductase activity, acting on the CH-OH group of donors, NAD or NADP as acceptor"/>
    <property type="evidence" value="ECO:0007669"/>
    <property type="project" value="TreeGrafter"/>
</dbReference>
<dbReference type="PANTHER" id="PTHR24322">
    <property type="entry name" value="PKSB"/>
    <property type="match status" value="1"/>
</dbReference>
<name>A0A382MVH5_9ZZZZ</name>
<feature type="region of interest" description="Disordered" evidence="3">
    <location>
        <begin position="201"/>
        <end position="223"/>
    </location>
</feature>
<evidence type="ECO:0008006" key="5">
    <source>
        <dbReference type="Google" id="ProtNLM"/>
    </source>
</evidence>
<comment type="similarity">
    <text evidence="1">Belongs to the short-chain dehydrogenases/reductases (SDR) family.</text>
</comment>